<name>A0AAN6QFE4_9PEZI</name>
<comment type="caution">
    <text evidence="3">The sequence shown here is derived from an EMBL/GenBank/DDBJ whole genome shotgun (WGS) entry which is preliminary data.</text>
</comment>
<feature type="transmembrane region" description="Helical" evidence="1">
    <location>
        <begin position="234"/>
        <end position="253"/>
    </location>
</feature>
<keyword evidence="1" id="KW-1133">Transmembrane helix</keyword>
<keyword evidence="1" id="KW-0472">Membrane</keyword>
<feature type="transmembrane region" description="Helical" evidence="1">
    <location>
        <begin position="205"/>
        <end position="228"/>
    </location>
</feature>
<dbReference type="InterPro" id="IPR046529">
    <property type="entry name" value="DUF6594"/>
</dbReference>
<dbReference type="PANTHER" id="PTHR34502">
    <property type="entry name" value="DUF6594 DOMAIN-CONTAINING PROTEIN-RELATED"/>
    <property type="match status" value="1"/>
</dbReference>
<dbReference type="Pfam" id="PF20237">
    <property type="entry name" value="DUF6594"/>
    <property type="match status" value="1"/>
</dbReference>
<dbReference type="AlphaFoldDB" id="A0AAN6QFE4"/>
<evidence type="ECO:0000256" key="1">
    <source>
        <dbReference type="SAM" id="Phobius"/>
    </source>
</evidence>
<dbReference type="GeneID" id="89937328"/>
<evidence type="ECO:0000259" key="2">
    <source>
        <dbReference type="Pfam" id="PF20237"/>
    </source>
</evidence>
<sequence length="298" mass="33248">MSTVEGFSSIAQCFASDMDNETLIFRKFDELGIHNLLYLQCEMMELEARLKDLDRDAAKDPSLSGVFRWWEALVKEVARGKDCRPEVKQRMDLIHDLRRVTKKEYHEALVLQSQVASLRRPEKRVLDVCRYMMTHHFGDGSVFNKLDGKAAGFLDDEKDLVTLKPAAETDALSQFLRQHWVQSVPKAAESFPSVGRFEERIIAKAVNATTILVAAVFLIGSMIGFYFVKHEVTKLVMIAVFTIAFATSIGLITTARRVEIFASTAAYAAVLVVFVSSDLARSASSTCEACIRPTGPVG</sequence>
<dbReference type="RefSeq" id="XP_064666808.1">
    <property type="nucleotide sequence ID" value="XM_064813203.1"/>
</dbReference>
<gene>
    <name evidence="3" type="ORF">N656DRAFT_759763</name>
</gene>
<reference evidence="3" key="2">
    <citation type="submission" date="2023-05" db="EMBL/GenBank/DDBJ databases">
        <authorList>
            <consortium name="Lawrence Berkeley National Laboratory"/>
            <person name="Steindorff A."/>
            <person name="Hensen N."/>
            <person name="Bonometti L."/>
            <person name="Westerberg I."/>
            <person name="Brannstrom I.O."/>
            <person name="Guillou S."/>
            <person name="Cros-Aarteil S."/>
            <person name="Calhoun S."/>
            <person name="Haridas S."/>
            <person name="Kuo A."/>
            <person name="Mondo S."/>
            <person name="Pangilinan J."/>
            <person name="Riley R."/>
            <person name="Labutti K."/>
            <person name="Andreopoulos B."/>
            <person name="Lipzen A."/>
            <person name="Chen C."/>
            <person name="Yanf M."/>
            <person name="Daum C."/>
            <person name="Ng V."/>
            <person name="Clum A."/>
            <person name="Ohm R."/>
            <person name="Martin F."/>
            <person name="Silar P."/>
            <person name="Natvig D."/>
            <person name="Lalanne C."/>
            <person name="Gautier V."/>
            <person name="Ament-Velasquez S.L."/>
            <person name="Kruys A."/>
            <person name="Hutchinson M.I."/>
            <person name="Powell A.J."/>
            <person name="Barry K."/>
            <person name="Miller A.N."/>
            <person name="Grigoriev I.V."/>
            <person name="Debuchy R."/>
            <person name="Gladieux P."/>
            <person name="Thoren M.H."/>
            <person name="Johannesson H."/>
        </authorList>
    </citation>
    <scope>NUCLEOTIDE SEQUENCE</scope>
    <source>
        <strain evidence="3">CBS 508.74</strain>
    </source>
</reference>
<dbReference type="EMBL" id="MU853357">
    <property type="protein sequence ID" value="KAK4109238.1"/>
    <property type="molecule type" value="Genomic_DNA"/>
</dbReference>
<keyword evidence="1" id="KW-0812">Transmembrane</keyword>
<keyword evidence="4" id="KW-1185">Reference proteome</keyword>
<feature type="transmembrane region" description="Helical" evidence="1">
    <location>
        <begin position="260"/>
        <end position="280"/>
    </location>
</feature>
<protein>
    <recommendedName>
        <fullName evidence="2">DUF6594 domain-containing protein</fullName>
    </recommendedName>
</protein>
<feature type="domain" description="DUF6594" evidence="2">
    <location>
        <begin position="11"/>
        <end position="272"/>
    </location>
</feature>
<accession>A0AAN6QFE4</accession>
<evidence type="ECO:0000313" key="4">
    <source>
        <dbReference type="Proteomes" id="UP001302812"/>
    </source>
</evidence>
<evidence type="ECO:0000313" key="3">
    <source>
        <dbReference type="EMBL" id="KAK4109238.1"/>
    </source>
</evidence>
<proteinExistence type="predicted"/>
<dbReference type="PANTHER" id="PTHR34502:SF4">
    <property type="entry name" value="DUF6594 DOMAIN-CONTAINING PROTEIN"/>
    <property type="match status" value="1"/>
</dbReference>
<reference evidence="3" key="1">
    <citation type="journal article" date="2023" name="Mol. Phylogenet. Evol.">
        <title>Genome-scale phylogeny and comparative genomics of the fungal order Sordariales.</title>
        <authorList>
            <person name="Hensen N."/>
            <person name="Bonometti L."/>
            <person name="Westerberg I."/>
            <person name="Brannstrom I.O."/>
            <person name="Guillou S."/>
            <person name="Cros-Aarteil S."/>
            <person name="Calhoun S."/>
            <person name="Haridas S."/>
            <person name="Kuo A."/>
            <person name="Mondo S."/>
            <person name="Pangilinan J."/>
            <person name="Riley R."/>
            <person name="LaButti K."/>
            <person name="Andreopoulos B."/>
            <person name="Lipzen A."/>
            <person name="Chen C."/>
            <person name="Yan M."/>
            <person name="Daum C."/>
            <person name="Ng V."/>
            <person name="Clum A."/>
            <person name="Steindorff A."/>
            <person name="Ohm R.A."/>
            <person name="Martin F."/>
            <person name="Silar P."/>
            <person name="Natvig D.O."/>
            <person name="Lalanne C."/>
            <person name="Gautier V."/>
            <person name="Ament-Velasquez S.L."/>
            <person name="Kruys A."/>
            <person name="Hutchinson M.I."/>
            <person name="Powell A.J."/>
            <person name="Barry K."/>
            <person name="Miller A.N."/>
            <person name="Grigoriev I.V."/>
            <person name="Debuchy R."/>
            <person name="Gladieux P."/>
            <person name="Hiltunen Thoren M."/>
            <person name="Johannesson H."/>
        </authorList>
    </citation>
    <scope>NUCLEOTIDE SEQUENCE</scope>
    <source>
        <strain evidence="3">CBS 508.74</strain>
    </source>
</reference>
<dbReference type="Proteomes" id="UP001302812">
    <property type="component" value="Unassembled WGS sequence"/>
</dbReference>
<organism evidence="3 4">
    <name type="scientific">Canariomyces notabilis</name>
    <dbReference type="NCBI Taxonomy" id="2074819"/>
    <lineage>
        <taxon>Eukaryota</taxon>
        <taxon>Fungi</taxon>
        <taxon>Dikarya</taxon>
        <taxon>Ascomycota</taxon>
        <taxon>Pezizomycotina</taxon>
        <taxon>Sordariomycetes</taxon>
        <taxon>Sordariomycetidae</taxon>
        <taxon>Sordariales</taxon>
        <taxon>Chaetomiaceae</taxon>
        <taxon>Canariomyces</taxon>
    </lineage>
</organism>